<feature type="domain" description="SnoaL-like" evidence="1">
    <location>
        <begin position="9"/>
        <end position="127"/>
    </location>
</feature>
<comment type="caution">
    <text evidence="2">The sequence shown here is derived from an EMBL/GenBank/DDBJ whole genome shotgun (WGS) entry which is preliminary data.</text>
</comment>
<evidence type="ECO:0000259" key="1">
    <source>
        <dbReference type="Pfam" id="PF13577"/>
    </source>
</evidence>
<dbReference type="EMBL" id="WIAO01000022">
    <property type="protein sequence ID" value="MQM27331.1"/>
    <property type="molecule type" value="Genomic_DNA"/>
</dbReference>
<protein>
    <submittedName>
        <fullName evidence="2">Nuclear transport factor 2 family protein</fullName>
    </submittedName>
</protein>
<keyword evidence="3" id="KW-1185">Reference proteome</keyword>
<reference evidence="2 3" key="1">
    <citation type="submission" date="2019-10" db="EMBL/GenBank/DDBJ databases">
        <title>Glycomyces albidus sp. nov., a novel actinomycete isolated from rhizosphere soil of wheat (Triticum aestivum L.).</title>
        <authorList>
            <person name="Qian L."/>
        </authorList>
    </citation>
    <scope>NUCLEOTIDE SEQUENCE [LARGE SCALE GENOMIC DNA]</scope>
    <source>
        <strain evidence="2 3">NEAU-7082</strain>
    </source>
</reference>
<evidence type="ECO:0000313" key="2">
    <source>
        <dbReference type="EMBL" id="MQM27331.1"/>
    </source>
</evidence>
<dbReference type="InterPro" id="IPR032710">
    <property type="entry name" value="NTF2-like_dom_sf"/>
</dbReference>
<accession>A0A6L5GCL7</accession>
<dbReference type="SUPFAM" id="SSF54427">
    <property type="entry name" value="NTF2-like"/>
    <property type="match status" value="1"/>
</dbReference>
<dbReference type="Pfam" id="PF13577">
    <property type="entry name" value="SnoaL_4"/>
    <property type="match status" value="1"/>
</dbReference>
<sequence length="145" mass="15869">MTSTDTLIRELADRAELADLVARHSVWIDEGRWDETDRIFTRDVAVKSPRGEARGTDELLALVKRGHDAFAQTVHNKANLVIDLDGDTAAVRAHDIALFVVDESSTALAAGIAHYRARRTADGWRFTGLEIVPAALTAHIARASL</sequence>
<dbReference type="Proteomes" id="UP000477750">
    <property type="component" value="Unassembled WGS sequence"/>
</dbReference>
<proteinExistence type="predicted"/>
<organism evidence="2 3">
    <name type="scientific">Glycomyces albidus</name>
    <dbReference type="NCBI Taxonomy" id="2656774"/>
    <lineage>
        <taxon>Bacteria</taxon>
        <taxon>Bacillati</taxon>
        <taxon>Actinomycetota</taxon>
        <taxon>Actinomycetes</taxon>
        <taxon>Glycomycetales</taxon>
        <taxon>Glycomycetaceae</taxon>
        <taxon>Glycomyces</taxon>
    </lineage>
</organism>
<dbReference type="RefSeq" id="WP_322633361.1">
    <property type="nucleotide sequence ID" value="NZ_WIAO01000022.1"/>
</dbReference>
<dbReference type="Gene3D" id="3.10.450.50">
    <property type="match status" value="1"/>
</dbReference>
<evidence type="ECO:0000313" key="3">
    <source>
        <dbReference type="Proteomes" id="UP000477750"/>
    </source>
</evidence>
<gene>
    <name evidence="2" type="ORF">GFD30_17385</name>
</gene>
<dbReference type="AlphaFoldDB" id="A0A6L5GCL7"/>
<name>A0A6L5GCL7_9ACTN</name>
<dbReference type="InterPro" id="IPR037401">
    <property type="entry name" value="SnoaL-like"/>
</dbReference>